<dbReference type="InterPro" id="IPR044492">
    <property type="entry name" value="P_typ_ATPase_HD_dom"/>
</dbReference>
<feature type="transmembrane region" description="Helical" evidence="15">
    <location>
        <begin position="1054"/>
        <end position="1071"/>
    </location>
</feature>
<keyword evidence="6 13" id="KW-0067">ATP-binding</keyword>
<evidence type="ECO:0000256" key="7">
    <source>
        <dbReference type="ARBA" id="ARBA00022842"/>
    </source>
</evidence>
<dbReference type="GeneID" id="120274037"/>
<comment type="catalytic activity">
    <reaction evidence="11 15">
        <text>ATP + H2O + phospholipidSide 1 = ADP + phosphate + phospholipidSide 2.</text>
        <dbReference type="EC" id="7.6.2.1"/>
    </reaction>
</comment>
<keyword evidence="9 15" id="KW-1133">Transmembrane helix</keyword>
<protein>
    <recommendedName>
        <fullName evidence="15">Phospholipid-transporting ATPase</fullName>
        <ecNumber evidence="15">7.6.2.1</ecNumber>
    </recommendedName>
</protein>
<dbReference type="FunFam" id="3.40.1110.10:FF:000025">
    <property type="entry name" value="Phospholipid-transporting ATPase"/>
    <property type="match status" value="1"/>
</dbReference>
<dbReference type="InterPro" id="IPR001757">
    <property type="entry name" value="P_typ_ATPase"/>
</dbReference>
<comment type="similarity">
    <text evidence="2 15">Belongs to the cation transport ATPase (P-type) (TC 3.A.3) family. Type IV subfamily.</text>
</comment>
<comment type="subcellular location">
    <subcellularLocation>
        <location evidence="1 15">Membrane</location>
        <topology evidence="1 15">Multi-pass membrane protein</topology>
    </subcellularLocation>
</comment>
<feature type="transmembrane region" description="Helical" evidence="15">
    <location>
        <begin position="917"/>
        <end position="933"/>
    </location>
</feature>
<reference evidence="20" key="1">
    <citation type="submission" date="2025-08" db="UniProtKB">
        <authorList>
            <consortium name="RefSeq"/>
        </authorList>
    </citation>
    <scope>IDENTIFICATION</scope>
</reference>
<keyword evidence="7 14" id="KW-0460">Magnesium</keyword>
<dbReference type="GO" id="GO:0045332">
    <property type="term" value="P:phospholipid translocation"/>
    <property type="evidence" value="ECO:0007669"/>
    <property type="project" value="TreeGrafter"/>
</dbReference>
<evidence type="ECO:0000256" key="15">
    <source>
        <dbReference type="RuleBase" id="RU362033"/>
    </source>
</evidence>
<feature type="binding site" evidence="13">
    <location>
        <position position="859"/>
    </location>
    <ligand>
        <name>ATP</name>
        <dbReference type="ChEBI" id="CHEBI:30616"/>
    </ligand>
</feature>
<evidence type="ECO:0000256" key="11">
    <source>
        <dbReference type="ARBA" id="ARBA00034036"/>
    </source>
</evidence>
<feature type="binding site" evidence="13">
    <location>
        <position position="727"/>
    </location>
    <ligand>
        <name>ATP</name>
        <dbReference type="ChEBI" id="CHEBI:30616"/>
    </ligand>
</feature>
<dbReference type="PROSITE" id="PS00154">
    <property type="entry name" value="ATPASE_E1_E2"/>
    <property type="match status" value="1"/>
</dbReference>
<evidence type="ECO:0000256" key="16">
    <source>
        <dbReference type="SAM" id="MobiDB-lite"/>
    </source>
</evidence>
<dbReference type="NCBIfam" id="TIGR01494">
    <property type="entry name" value="ATPase_P-type"/>
    <property type="match status" value="1"/>
</dbReference>
<feature type="binding site" evidence="14">
    <location>
        <position position="859"/>
    </location>
    <ligand>
        <name>Mg(2+)</name>
        <dbReference type="ChEBI" id="CHEBI:18420"/>
    </ligand>
</feature>
<feature type="binding site" evidence="13">
    <location>
        <position position="726"/>
    </location>
    <ligand>
        <name>ATP</name>
        <dbReference type="ChEBI" id="CHEBI:30616"/>
    </ligand>
</feature>
<feature type="transmembrane region" description="Helical" evidence="15">
    <location>
        <begin position="1029"/>
        <end position="1047"/>
    </location>
</feature>
<feature type="transmembrane region" description="Helical" evidence="15">
    <location>
        <begin position="367"/>
        <end position="388"/>
    </location>
</feature>
<feature type="transmembrane region" description="Helical" evidence="15">
    <location>
        <begin position="1091"/>
        <end position="1110"/>
    </location>
</feature>
<dbReference type="GO" id="GO:0016887">
    <property type="term" value="F:ATP hydrolysis activity"/>
    <property type="evidence" value="ECO:0007669"/>
    <property type="project" value="InterPro"/>
</dbReference>
<dbReference type="SUPFAM" id="SSF56784">
    <property type="entry name" value="HAD-like"/>
    <property type="match status" value="1"/>
</dbReference>
<dbReference type="SUPFAM" id="SSF81653">
    <property type="entry name" value="Calcium ATPase, transduction domain A"/>
    <property type="match status" value="1"/>
</dbReference>
<evidence type="ECO:0000313" key="20">
    <source>
        <dbReference type="RefSeq" id="XP_039136716.1"/>
    </source>
</evidence>
<evidence type="ECO:0000259" key="18">
    <source>
        <dbReference type="Pfam" id="PF16212"/>
    </source>
</evidence>
<dbReference type="Pfam" id="PF16212">
    <property type="entry name" value="PhoLip_ATPase_C"/>
    <property type="match status" value="1"/>
</dbReference>
<dbReference type="SUPFAM" id="SSF81660">
    <property type="entry name" value="Metal cation-transporting ATPase, ATP-binding domain N"/>
    <property type="match status" value="1"/>
</dbReference>
<feature type="binding site" evidence="13">
    <location>
        <position position="610"/>
    </location>
    <ligand>
        <name>ATP</name>
        <dbReference type="ChEBI" id="CHEBI:30616"/>
    </ligand>
</feature>
<evidence type="ECO:0000256" key="5">
    <source>
        <dbReference type="ARBA" id="ARBA00022741"/>
    </source>
</evidence>
<dbReference type="InterPro" id="IPR032631">
    <property type="entry name" value="P-type_ATPase_N"/>
</dbReference>
<dbReference type="InterPro" id="IPR006539">
    <property type="entry name" value="P-type_ATPase_IV"/>
</dbReference>
<dbReference type="NCBIfam" id="TIGR01652">
    <property type="entry name" value="ATPase-Plipid"/>
    <property type="match status" value="1"/>
</dbReference>
<dbReference type="FunFam" id="3.40.50.1000:FF:000221">
    <property type="entry name" value="Phospholipid-transporting ATPase"/>
    <property type="match status" value="1"/>
</dbReference>
<feature type="transmembrane region" description="Helical" evidence="15">
    <location>
        <begin position="994"/>
        <end position="1017"/>
    </location>
</feature>
<dbReference type="AlphaFoldDB" id="A0AB40CA18"/>
<dbReference type="InterPro" id="IPR023214">
    <property type="entry name" value="HAD_sf"/>
</dbReference>
<evidence type="ECO:0000256" key="12">
    <source>
        <dbReference type="PIRSR" id="PIRSR606539-1"/>
    </source>
</evidence>
<evidence type="ECO:0000256" key="14">
    <source>
        <dbReference type="PIRSR" id="PIRSR606539-3"/>
    </source>
</evidence>
<evidence type="ECO:0000256" key="3">
    <source>
        <dbReference type="ARBA" id="ARBA00022692"/>
    </source>
</evidence>
<dbReference type="SFLD" id="SFLDG00002">
    <property type="entry name" value="C1.7:_P-type_atpase_like"/>
    <property type="match status" value="1"/>
</dbReference>
<dbReference type="SUPFAM" id="SSF81665">
    <property type="entry name" value="Calcium ATPase, transmembrane domain M"/>
    <property type="match status" value="1"/>
</dbReference>
<keyword evidence="8 15" id="KW-1278">Translocase</keyword>
<feature type="binding site" evidence="13">
    <location>
        <position position="587"/>
    </location>
    <ligand>
        <name>ATP</name>
        <dbReference type="ChEBI" id="CHEBI:30616"/>
    </ligand>
</feature>
<accession>A0AB40CA18</accession>
<keyword evidence="19" id="KW-1185">Reference proteome</keyword>
<dbReference type="GO" id="GO:0005886">
    <property type="term" value="C:plasma membrane"/>
    <property type="evidence" value="ECO:0007669"/>
    <property type="project" value="TreeGrafter"/>
</dbReference>
<keyword evidence="5 13" id="KW-0547">Nucleotide-binding</keyword>
<feature type="binding site" evidence="13">
    <location>
        <position position="829"/>
    </location>
    <ligand>
        <name>ATP</name>
        <dbReference type="ChEBI" id="CHEBI:30616"/>
    </ligand>
</feature>
<dbReference type="PANTHER" id="PTHR24092:SF91">
    <property type="entry name" value="PHOSPHOLIPID-TRANSPORTING ATPASE 1"/>
    <property type="match status" value="1"/>
</dbReference>
<evidence type="ECO:0000256" key="1">
    <source>
        <dbReference type="ARBA" id="ARBA00004141"/>
    </source>
</evidence>
<organism evidence="19 20">
    <name type="scientific">Dioscorea cayennensis subsp. rotundata</name>
    <name type="common">White Guinea yam</name>
    <name type="synonym">Dioscorea rotundata</name>
    <dbReference type="NCBI Taxonomy" id="55577"/>
    <lineage>
        <taxon>Eukaryota</taxon>
        <taxon>Viridiplantae</taxon>
        <taxon>Streptophyta</taxon>
        <taxon>Embryophyta</taxon>
        <taxon>Tracheophyta</taxon>
        <taxon>Spermatophyta</taxon>
        <taxon>Magnoliopsida</taxon>
        <taxon>Liliopsida</taxon>
        <taxon>Dioscoreales</taxon>
        <taxon>Dioscoreaceae</taxon>
        <taxon>Dioscorea</taxon>
    </lineage>
</organism>
<evidence type="ECO:0000313" key="19">
    <source>
        <dbReference type="Proteomes" id="UP001515500"/>
    </source>
</evidence>
<dbReference type="Proteomes" id="UP001515500">
    <property type="component" value="Chromosome 12"/>
</dbReference>
<evidence type="ECO:0000256" key="9">
    <source>
        <dbReference type="ARBA" id="ARBA00022989"/>
    </source>
</evidence>
<keyword evidence="10 15" id="KW-0472">Membrane</keyword>
<evidence type="ECO:0000256" key="8">
    <source>
        <dbReference type="ARBA" id="ARBA00022967"/>
    </source>
</evidence>
<keyword evidence="4 14" id="KW-0479">Metal-binding</keyword>
<feature type="binding site" evidence="14">
    <location>
        <position position="855"/>
    </location>
    <ligand>
        <name>Mg(2+)</name>
        <dbReference type="ChEBI" id="CHEBI:18420"/>
    </ligand>
</feature>
<dbReference type="Pfam" id="PF16209">
    <property type="entry name" value="PhoLip_ATPase_N"/>
    <property type="match status" value="1"/>
</dbReference>
<feature type="binding site" evidence="14">
    <location>
        <position position="438"/>
    </location>
    <ligand>
        <name>Mg(2+)</name>
        <dbReference type="ChEBI" id="CHEBI:18420"/>
    </ligand>
</feature>
<feature type="transmembrane region" description="Helical" evidence="15">
    <location>
        <begin position="310"/>
        <end position="332"/>
    </location>
</feature>
<evidence type="ECO:0000256" key="6">
    <source>
        <dbReference type="ARBA" id="ARBA00022840"/>
    </source>
</evidence>
<dbReference type="Gene3D" id="2.70.150.10">
    <property type="entry name" value="Calcium-transporting ATPase, cytoplasmic transduction domain A"/>
    <property type="match status" value="1"/>
</dbReference>
<dbReference type="PANTHER" id="PTHR24092">
    <property type="entry name" value="PROBABLE PHOSPHOLIPID-TRANSPORTING ATPASE"/>
    <property type="match status" value="1"/>
</dbReference>
<feature type="binding site" evidence="13">
    <location>
        <position position="546"/>
    </location>
    <ligand>
        <name>ATP</name>
        <dbReference type="ChEBI" id="CHEBI:30616"/>
    </ligand>
</feature>
<feature type="binding site" evidence="13">
    <location>
        <position position="858"/>
    </location>
    <ligand>
        <name>ATP</name>
        <dbReference type="ChEBI" id="CHEBI:30616"/>
    </ligand>
</feature>
<dbReference type="InterPro" id="IPR023298">
    <property type="entry name" value="ATPase_P-typ_TM_dom_sf"/>
</dbReference>
<feature type="binding site" evidence="14">
    <location>
        <position position="436"/>
    </location>
    <ligand>
        <name>Mg(2+)</name>
        <dbReference type="ChEBI" id="CHEBI:18420"/>
    </ligand>
</feature>
<feature type="compositionally biased region" description="Low complexity" evidence="16">
    <location>
        <begin position="21"/>
        <end position="33"/>
    </location>
</feature>
<dbReference type="InterPro" id="IPR023299">
    <property type="entry name" value="ATPase_P-typ_cyto_dom_N"/>
</dbReference>
<feature type="binding site" evidence="13">
    <location>
        <position position="436"/>
    </location>
    <ligand>
        <name>ATP</name>
        <dbReference type="ChEBI" id="CHEBI:30616"/>
    </ligand>
</feature>
<dbReference type="Gene3D" id="3.40.1110.10">
    <property type="entry name" value="Calcium-transporting ATPase, cytoplasmic domain N"/>
    <property type="match status" value="1"/>
</dbReference>
<evidence type="ECO:0000256" key="10">
    <source>
        <dbReference type="ARBA" id="ARBA00023136"/>
    </source>
</evidence>
<dbReference type="SFLD" id="SFLDS00003">
    <property type="entry name" value="Haloacid_Dehalogenase"/>
    <property type="match status" value="1"/>
</dbReference>
<feature type="region of interest" description="Disordered" evidence="16">
    <location>
        <begin position="1"/>
        <end position="43"/>
    </location>
</feature>
<dbReference type="InterPro" id="IPR008250">
    <property type="entry name" value="ATPase_P-typ_transduc_dom_A_sf"/>
</dbReference>
<dbReference type="EC" id="7.6.2.1" evidence="15"/>
<feature type="binding site" evidence="13">
    <location>
        <position position="437"/>
    </location>
    <ligand>
        <name>ATP</name>
        <dbReference type="ChEBI" id="CHEBI:30616"/>
    </ligand>
</feature>
<dbReference type="RefSeq" id="XP_039136716.1">
    <property type="nucleotide sequence ID" value="XM_039280782.1"/>
</dbReference>
<dbReference type="InterPro" id="IPR018303">
    <property type="entry name" value="ATPase_P-typ_P_site"/>
</dbReference>
<feature type="binding site" evidence="13">
    <location>
        <position position="645"/>
    </location>
    <ligand>
        <name>ATP</name>
        <dbReference type="ChEBI" id="CHEBI:30616"/>
    </ligand>
</feature>
<evidence type="ECO:0000256" key="4">
    <source>
        <dbReference type="ARBA" id="ARBA00022723"/>
    </source>
</evidence>
<dbReference type="FunFam" id="2.70.150.10:FF:000054">
    <property type="entry name" value="Phospholipid-transporting ATPase"/>
    <property type="match status" value="1"/>
</dbReference>
<dbReference type="InterPro" id="IPR032630">
    <property type="entry name" value="P_typ_ATPase_c"/>
</dbReference>
<feature type="binding site" evidence="13">
    <location>
        <position position="438"/>
    </location>
    <ligand>
        <name>ATP</name>
        <dbReference type="ChEBI" id="CHEBI:30616"/>
    </ligand>
</feature>
<name>A0AB40CA18_DIOCR</name>
<feature type="domain" description="P-type ATPase C-terminal" evidence="18">
    <location>
        <begin position="881"/>
        <end position="1120"/>
    </location>
</feature>
<dbReference type="Pfam" id="PF13246">
    <property type="entry name" value="Cation_ATPase"/>
    <property type="match status" value="1"/>
</dbReference>
<dbReference type="InterPro" id="IPR036412">
    <property type="entry name" value="HAD-like_sf"/>
</dbReference>
<keyword evidence="3 15" id="KW-0812">Transmembrane</keyword>
<comment type="cofactor">
    <cofactor evidence="14">
        <name>Mg(2+)</name>
        <dbReference type="ChEBI" id="CHEBI:18420"/>
    </cofactor>
</comment>
<feature type="binding site" evidence="13">
    <location>
        <position position="835"/>
    </location>
    <ligand>
        <name>ATP</name>
        <dbReference type="ChEBI" id="CHEBI:30616"/>
    </ligand>
</feature>
<proteinExistence type="inferred from homology"/>
<dbReference type="GO" id="GO:0000287">
    <property type="term" value="F:magnesium ion binding"/>
    <property type="evidence" value="ECO:0007669"/>
    <property type="project" value="UniProtKB-UniRule"/>
</dbReference>
<dbReference type="SFLD" id="SFLDF00027">
    <property type="entry name" value="p-type_atpase"/>
    <property type="match status" value="1"/>
</dbReference>
<dbReference type="GO" id="GO:0140326">
    <property type="term" value="F:ATPase-coupled intramembrane lipid transporter activity"/>
    <property type="evidence" value="ECO:0007669"/>
    <property type="project" value="UniProtKB-EC"/>
</dbReference>
<gene>
    <name evidence="20" type="primary">LOC120274037</name>
</gene>
<feature type="binding site" evidence="13">
    <location>
        <position position="725"/>
    </location>
    <ligand>
        <name>ATP</name>
        <dbReference type="ChEBI" id="CHEBI:30616"/>
    </ligand>
</feature>
<sequence>MHIGSSQTPLIPKTESKPESEPTSMPSSDSSDPTPTPDNSRLIFISDPDLTHRESNPSPNSIHTTKYSILTFIPRNLFEQFRRVAYIYFLLLALLNQIPQLTVFGRETAFVPLGVVLFATAVKDAYEDYCRHRSDKAENRRTASVFSLSSLSFVSVPWKHVRAGDIVRVVADEAIPCDLVLLSTSDSSSGAAYVQTLNLDGESNLKTRYALQETLDRGAESWVGDGRALAVIRCEMPNLNIYGFHATIEIDGRKIPLGPNNVVLRGCEIKNTRWIIGVAVYTGMETKVMLNNSGAPSKRSRLETRMNREILMLAGIMVVLCTVVATCTGVWLHQNRDNLDTLPFYRKRDFSGRTEKDYLYSGIGLEILFAFVKSIFSFQNFIPIALYISMEIARVMQSYMMTKDKNMYHEATDTKFQCRALNINEDLGQIKYVFSDKTGTLTENKMVFQCASIDGVDYSCAEEPVAGQVAPHPTVVDGQVWRPKMVVNTDPQLMHLLETGKGTEEWMHVYYFFIVLAACNTVVPQVSETSEQTVKLIEYQGESPDEQALVYAAAAYGFVLIERSSGHIVIDVLGERQRFTLLGLHEFDSDRKRMSVIVGCGDQTVKLFVKGADNAMLNVIDKTLDLHKIRETETHLHKYSSLGLRTLVIGIRELSTVEFEEWQLAYNNASALLSERAESLRAVALKIECSLHILGACGIEDKLQQGVPEAIESLRQAGIKVWVLTGDKQETAISIGYSCKLLTDDMTQIIINSDSKESCKSTLEDAISMCEKVIATSLETENMKGHMESQRVPVALIIDGPTLVFILETELEEELYKLATACDVVLCCRVAPLQKAGIVSLMKKRTTDMSLSIGDGANDVSMIQMADVGIGISGQEGRQAVMASDFSMGQFRFLVPLLLVHGHWNYQRMAYMILYNYYRNAVYVFMLYWYMFFSDVSLYNPINDANGLLYSAIYTALPTIIVGIYDQDLSSRTLLKYPKLYKAGLQDESYNFKLFCLCMADTIWQSLVLVFAPFFTYGRLLDNSTLGDVWILAVVVLVNVHLAMDIIRWNWTMHAIIWGLTILTFCCVIAIDTSPISPGYNAALHTLGSKTFWLLLLMIIALAFLPRFLVKTYSEYFRPSDIRIAREIEKFGNPNEVRSQVAENPSTDHRQ</sequence>
<evidence type="ECO:0000256" key="13">
    <source>
        <dbReference type="PIRSR" id="PIRSR606539-2"/>
    </source>
</evidence>
<dbReference type="PRINTS" id="PR00119">
    <property type="entry name" value="CATATPASE"/>
</dbReference>
<feature type="transmembrane region" description="Helical" evidence="15">
    <location>
        <begin position="945"/>
        <end position="965"/>
    </location>
</feature>
<feature type="domain" description="P-type ATPase N-terminal" evidence="17">
    <location>
        <begin position="46"/>
        <end position="109"/>
    </location>
</feature>
<dbReference type="Gene3D" id="3.40.50.1000">
    <property type="entry name" value="HAD superfamily/HAD-like"/>
    <property type="match status" value="1"/>
</dbReference>
<evidence type="ECO:0000259" key="17">
    <source>
        <dbReference type="Pfam" id="PF16209"/>
    </source>
</evidence>
<dbReference type="GO" id="GO:0005524">
    <property type="term" value="F:ATP binding"/>
    <property type="evidence" value="ECO:0007669"/>
    <property type="project" value="UniProtKB-UniRule"/>
</dbReference>
<feature type="active site" description="4-aspartylphosphate intermediate" evidence="12">
    <location>
        <position position="436"/>
    </location>
</feature>
<evidence type="ECO:0000256" key="2">
    <source>
        <dbReference type="ARBA" id="ARBA00008109"/>
    </source>
</evidence>